<feature type="non-terminal residue" evidence="2">
    <location>
        <position position="1"/>
    </location>
</feature>
<comment type="similarity">
    <text evidence="1">Belongs to the UPF0751 family.</text>
</comment>
<comment type="caution">
    <text evidence="2">The sequence shown here is derived from an EMBL/GenBank/DDBJ whole genome shotgun (WGS) entry which is preliminary data.</text>
</comment>
<name>A0ABT9EA85_9PROT</name>
<dbReference type="Proteomes" id="UP001243009">
    <property type="component" value="Unassembled WGS sequence"/>
</dbReference>
<dbReference type="RefSeq" id="WP_305107690.1">
    <property type="nucleotide sequence ID" value="NZ_JAUTWS010000060.1"/>
</dbReference>
<dbReference type="Pfam" id="PF10087">
    <property type="entry name" value="DUF2325"/>
    <property type="match status" value="1"/>
</dbReference>
<dbReference type="EMBL" id="JAUTWS010000060">
    <property type="protein sequence ID" value="MDO9712830.1"/>
    <property type="molecule type" value="Genomic_DNA"/>
</dbReference>
<proteinExistence type="inferred from homology"/>
<gene>
    <name evidence="2" type="ORF">Q7A36_31150</name>
</gene>
<protein>
    <submittedName>
        <fullName evidence="2">DUF2325 domain-containing protein</fullName>
    </submittedName>
</protein>
<reference evidence="2 3" key="1">
    <citation type="submission" date="2023-08" db="EMBL/GenBank/DDBJ databases">
        <title>The draft genome sequence of Paracraurococcus sp. LOR1-02.</title>
        <authorList>
            <person name="Kingkaew E."/>
            <person name="Tanasupawat S."/>
        </authorList>
    </citation>
    <scope>NUCLEOTIDE SEQUENCE [LARGE SCALE GENOMIC DNA]</scope>
    <source>
        <strain evidence="2 3">LOR1-02</strain>
    </source>
</reference>
<evidence type="ECO:0000313" key="3">
    <source>
        <dbReference type="Proteomes" id="UP001243009"/>
    </source>
</evidence>
<evidence type="ECO:0000313" key="2">
    <source>
        <dbReference type="EMBL" id="MDO9712830.1"/>
    </source>
</evidence>
<keyword evidence="3" id="KW-1185">Reference proteome</keyword>
<accession>A0ABT9EA85</accession>
<organism evidence="2 3">
    <name type="scientific">Paracraurococcus lichenis</name>
    <dbReference type="NCBI Taxonomy" id="3064888"/>
    <lineage>
        <taxon>Bacteria</taxon>
        <taxon>Pseudomonadati</taxon>
        <taxon>Pseudomonadota</taxon>
        <taxon>Alphaproteobacteria</taxon>
        <taxon>Acetobacterales</taxon>
        <taxon>Roseomonadaceae</taxon>
        <taxon>Paracraurococcus</taxon>
    </lineage>
</organism>
<evidence type="ECO:0000256" key="1">
    <source>
        <dbReference type="ARBA" id="ARBA00007189"/>
    </source>
</evidence>
<dbReference type="InterPro" id="IPR016772">
    <property type="entry name" value="UCP020408"/>
</dbReference>
<sequence>ERCGAGAFLHHDAEQGASLLPGLVSRADVIVFPVDCVSHDAALAVKRLCRQLGRDFLPLRSSGAASLMAALRNVAATNAVT</sequence>